<dbReference type="SUPFAM" id="SSF46565">
    <property type="entry name" value="Chaperone J-domain"/>
    <property type="match status" value="1"/>
</dbReference>
<dbReference type="InterPro" id="IPR009057">
    <property type="entry name" value="Homeodomain-like_sf"/>
</dbReference>
<name>A0ABM0K430_APLCA</name>
<feature type="compositionally biased region" description="Polar residues" evidence="6">
    <location>
        <begin position="272"/>
        <end position="284"/>
    </location>
</feature>
<feature type="compositionally biased region" description="Basic and acidic residues" evidence="6">
    <location>
        <begin position="285"/>
        <end position="295"/>
    </location>
</feature>
<evidence type="ECO:0000256" key="6">
    <source>
        <dbReference type="SAM" id="MobiDB-lite"/>
    </source>
</evidence>
<evidence type="ECO:0000256" key="1">
    <source>
        <dbReference type="ARBA" id="ARBA00022692"/>
    </source>
</evidence>
<feature type="compositionally biased region" description="Polar residues" evidence="6">
    <location>
        <begin position="345"/>
        <end position="359"/>
    </location>
</feature>
<accession>A0ABM0K430</accession>
<dbReference type="Proteomes" id="UP000694888">
    <property type="component" value="Unplaced"/>
</dbReference>
<keyword evidence="2" id="KW-0732">Signal</keyword>
<sequence length="495" mass="56927">MATSSGLVFTLTLLATCVLSGFCWDSDDFELFDLVEEVNANFYEVLEIDQSATTSEVRKAYRRASLLYHPDKNDAENAEEKFRQIVAIYEVLKDAQKREKYNQVLVEGLPDWRQPVYYYRRARKMGLYELAMVLAVIITIGQYFVAWGIYIERRLVLEEVLSTKKKKEKKKKKQVTSETDVVEEEELQSIPFPRVLDLWPFQLSVFLFYSVYNLPDTVKEWQEERKRRKEEAEEEERARALELEAEPEEVTRKPKKRAPTELPEYSNEMYASVQSSMNRTSSQADVKEKPNSQLKKGEWTDEELVFLSKAVNKFPGGTPQRWEKIADMVGRSVSEVTAKVKGTKGSYSVNVSSTVQSSGYHADSSGLIKDEIISQQDNSTREFEVDNKANQEVRRRQQPTKVPKTGESSEKSKTVSVPRTAAVPDGAEDAAAWTQNQQTIFEWALKQYPKGTDKRWDRVSEHIPGKTKEDCVARFKLLAELISKKKKMVQGGQER</sequence>
<protein>
    <submittedName>
        <fullName evidence="11">DnaJ homolog subfamily C member 1</fullName>
    </submittedName>
</protein>
<dbReference type="SUPFAM" id="SSF46689">
    <property type="entry name" value="Homeodomain-like"/>
    <property type="match status" value="2"/>
</dbReference>
<evidence type="ECO:0000256" key="7">
    <source>
        <dbReference type="SAM" id="Phobius"/>
    </source>
</evidence>
<feature type="transmembrane region" description="Helical" evidence="7">
    <location>
        <begin position="127"/>
        <end position="150"/>
    </location>
</feature>
<keyword evidence="4 7" id="KW-0472">Membrane</keyword>
<evidence type="ECO:0000256" key="2">
    <source>
        <dbReference type="ARBA" id="ARBA00022729"/>
    </source>
</evidence>
<evidence type="ECO:0000313" key="11">
    <source>
        <dbReference type="RefSeq" id="XP_005108283.3"/>
    </source>
</evidence>
<feature type="domain" description="Myb-like" evidence="9">
    <location>
        <begin position="433"/>
        <end position="479"/>
    </location>
</feature>
<evidence type="ECO:0000259" key="8">
    <source>
        <dbReference type="PROSITE" id="PS50076"/>
    </source>
</evidence>
<dbReference type="CDD" id="cd06257">
    <property type="entry name" value="DnaJ"/>
    <property type="match status" value="1"/>
</dbReference>
<feature type="transmembrane region" description="Helical" evidence="7">
    <location>
        <begin position="6"/>
        <end position="24"/>
    </location>
</feature>
<dbReference type="Gene3D" id="1.10.10.60">
    <property type="entry name" value="Homeodomain-like"/>
    <property type="match status" value="2"/>
</dbReference>
<dbReference type="RefSeq" id="XP_005108283.3">
    <property type="nucleotide sequence ID" value="XM_005108226.3"/>
</dbReference>
<dbReference type="PROSITE" id="PS00636">
    <property type="entry name" value="DNAJ_1"/>
    <property type="match status" value="1"/>
</dbReference>
<evidence type="ECO:0000256" key="4">
    <source>
        <dbReference type="ARBA" id="ARBA00023136"/>
    </source>
</evidence>
<reference evidence="11" key="1">
    <citation type="submission" date="2025-08" db="UniProtKB">
        <authorList>
            <consortium name="RefSeq"/>
        </authorList>
    </citation>
    <scope>IDENTIFICATION</scope>
</reference>
<dbReference type="CDD" id="cd00167">
    <property type="entry name" value="SANT"/>
    <property type="match status" value="2"/>
</dbReference>
<feature type="region of interest" description="Disordered" evidence="6">
    <location>
        <begin position="343"/>
        <end position="421"/>
    </location>
</feature>
<dbReference type="SMART" id="SM00717">
    <property type="entry name" value="SANT"/>
    <property type="match status" value="2"/>
</dbReference>
<dbReference type="InterPro" id="IPR001623">
    <property type="entry name" value="DnaJ_domain"/>
</dbReference>
<dbReference type="PROSITE" id="PS50076">
    <property type="entry name" value="DNAJ_2"/>
    <property type="match status" value="1"/>
</dbReference>
<comment type="subcellular location">
    <subcellularLocation>
        <location evidence="5">Endomembrane system</location>
        <topology evidence="5">Single-pass membrane protein</topology>
    </subcellularLocation>
</comment>
<feature type="domain" description="Myb-like" evidence="9">
    <location>
        <begin position="291"/>
        <end position="332"/>
    </location>
</feature>
<dbReference type="InterPro" id="IPR036869">
    <property type="entry name" value="J_dom_sf"/>
</dbReference>
<dbReference type="InterPro" id="IPR001005">
    <property type="entry name" value="SANT/Myb"/>
</dbReference>
<dbReference type="PROSITE" id="PS50090">
    <property type="entry name" value="MYB_LIKE"/>
    <property type="match status" value="2"/>
</dbReference>
<keyword evidence="3 7" id="KW-1133">Transmembrane helix</keyword>
<proteinExistence type="predicted"/>
<feature type="region of interest" description="Disordered" evidence="6">
    <location>
        <begin position="238"/>
        <end position="295"/>
    </location>
</feature>
<dbReference type="InterPro" id="IPR052606">
    <property type="entry name" value="DnaJ_domain_protein"/>
</dbReference>
<keyword evidence="1 7" id="KW-0812">Transmembrane</keyword>
<evidence type="ECO:0000256" key="5">
    <source>
        <dbReference type="ARBA" id="ARBA00037847"/>
    </source>
</evidence>
<dbReference type="GeneID" id="101847762"/>
<dbReference type="SMART" id="SM00271">
    <property type="entry name" value="DnaJ"/>
    <property type="match status" value="1"/>
</dbReference>
<dbReference type="Pfam" id="PF00226">
    <property type="entry name" value="DnaJ"/>
    <property type="match status" value="1"/>
</dbReference>
<keyword evidence="10" id="KW-1185">Reference proteome</keyword>
<dbReference type="PRINTS" id="PR00625">
    <property type="entry name" value="JDOMAIN"/>
</dbReference>
<dbReference type="Pfam" id="PF23082">
    <property type="entry name" value="Myb_DNA-binding_2"/>
    <property type="match status" value="2"/>
</dbReference>
<feature type="compositionally biased region" description="Basic and acidic residues" evidence="6">
    <location>
        <begin position="379"/>
        <end position="395"/>
    </location>
</feature>
<organism evidence="10 11">
    <name type="scientific">Aplysia californica</name>
    <name type="common">California sea hare</name>
    <dbReference type="NCBI Taxonomy" id="6500"/>
    <lineage>
        <taxon>Eukaryota</taxon>
        <taxon>Metazoa</taxon>
        <taxon>Spiralia</taxon>
        <taxon>Lophotrochozoa</taxon>
        <taxon>Mollusca</taxon>
        <taxon>Gastropoda</taxon>
        <taxon>Heterobranchia</taxon>
        <taxon>Euthyneura</taxon>
        <taxon>Tectipleura</taxon>
        <taxon>Aplysiida</taxon>
        <taxon>Aplysioidea</taxon>
        <taxon>Aplysiidae</taxon>
        <taxon>Aplysia</taxon>
    </lineage>
</organism>
<evidence type="ECO:0000313" key="10">
    <source>
        <dbReference type="Proteomes" id="UP000694888"/>
    </source>
</evidence>
<dbReference type="Gene3D" id="1.10.287.110">
    <property type="entry name" value="DnaJ domain"/>
    <property type="match status" value="1"/>
</dbReference>
<evidence type="ECO:0000256" key="3">
    <source>
        <dbReference type="ARBA" id="ARBA00022989"/>
    </source>
</evidence>
<gene>
    <name evidence="11" type="primary">LOC101847762</name>
</gene>
<dbReference type="InterPro" id="IPR018253">
    <property type="entry name" value="DnaJ_domain_CS"/>
</dbReference>
<dbReference type="PANTHER" id="PTHR44653:SF2">
    <property type="entry name" value="DNAJ HOMOLOG SUBFAMILY C MEMBER 1"/>
    <property type="match status" value="1"/>
</dbReference>
<feature type="domain" description="J" evidence="8">
    <location>
        <begin position="41"/>
        <end position="105"/>
    </location>
</feature>
<evidence type="ECO:0000259" key="9">
    <source>
        <dbReference type="PROSITE" id="PS50090"/>
    </source>
</evidence>
<dbReference type="PANTHER" id="PTHR44653">
    <property type="entry name" value="DNAJ HOMOLOG SUBFAMILY C MEMBER 1"/>
    <property type="match status" value="1"/>
</dbReference>